<evidence type="ECO:0000256" key="5">
    <source>
        <dbReference type="ARBA" id="ARBA00022741"/>
    </source>
</evidence>
<feature type="domain" description="Hexokinase N-terminal" evidence="10">
    <location>
        <begin position="8"/>
        <end position="203"/>
    </location>
</feature>
<dbReference type="EMBL" id="JAUOZS010000001">
    <property type="protein sequence ID" value="MDT8903489.1"/>
    <property type="molecule type" value="Genomic_DNA"/>
</dbReference>
<comment type="caution">
    <text evidence="12">The sequence shown here is derived from an EMBL/GenBank/DDBJ whole genome shotgun (WGS) entry which is preliminary data.</text>
</comment>
<comment type="similarity">
    <text evidence="3">Belongs to the hexokinase family.</text>
</comment>
<keyword evidence="13" id="KW-1185">Reference proteome</keyword>
<evidence type="ECO:0000256" key="1">
    <source>
        <dbReference type="ARBA" id="ARBA00004921"/>
    </source>
</evidence>
<keyword evidence="5" id="KW-0547">Nucleotide-binding</keyword>
<keyword evidence="6" id="KW-0418">Kinase</keyword>
<evidence type="ECO:0000256" key="7">
    <source>
        <dbReference type="ARBA" id="ARBA00022840"/>
    </source>
</evidence>
<dbReference type="InterPro" id="IPR043129">
    <property type="entry name" value="ATPase_NBD"/>
</dbReference>
<feature type="domain" description="Hexokinase C-terminal" evidence="11">
    <location>
        <begin position="311"/>
        <end position="388"/>
    </location>
</feature>
<dbReference type="Pfam" id="PF03727">
    <property type="entry name" value="Hexokinase_2"/>
    <property type="match status" value="2"/>
</dbReference>
<evidence type="ECO:0000313" key="13">
    <source>
        <dbReference type="Proteomes" id="UP001254848"/>
    </source>
</evidence>
<dbReference type="Gene3D" id="3.30.420.40">
    <property type="match status" value="2"/>
</dbReference>
<dbReference type="PROSITE" id="PS51748">
    <property type="entry name" value="HEXOKINASE_2"/>
    <property type="match status" value="1"/>
</dbReference>
<sequence>MHIPADTLERIERELTLTPAREEAIVADFRAAMAAGLAGEPSTLRMLPSHLGKPCGDERGLFLALDFGGSNVRVQLVELCGGGRWLVRRQTAAPLKDPAGAYDHTSAAATGEQLFDFLAAQIASLVDGGADYLLGHTFSFPCRQLDLGHAVLLGWTKEIKTAGVEGREVNALLAAALARRGLAGVRPVAVINDTVGTLLAAAYRDPAADIAAICGTGHNTCYYDAARDLVINMESGNFAARPFTRWDDALDAASEHPGTQRLEKMVAGRYLGELVRLILAGLGDPVGQPYSLTTADLADWLANPGQAPSRRRLAALVAGRSARLVAATFRGVLAHIDPGRKTGHTIAVDGSLYEKMPGYAGALAAALGQAPVLVKDGSGVGAAVAAALAASRR</sequence>
<evidence type="ECO:0000259" key="10">
    <source>
        <dbReference type="Pfam" id="PF00349"/>
    </source>
</evidence>
<comment type="pathway">
    <text evidence="2">Carbohydrate metabolism.</text>
</comment>
<feature type="domain" description="Hexokinase C-terminal" evidence="11">
    <location>
        <begin position="210"/>
        <end position="283"/>
    </location>
</feature>
<dbReference type="Pfam" id="PF00349">
    <property type="entry name" value="Hexokinase_1"/>
    <property type="match status" value="1"/>
</dbReference>
<comment type="pathway">
    <text evidence="1">Carbohydrate degradation.</text>
</comment>
<evidence type="ECO:0000313" key="12">
    <source>
        <dbReference type="EMBL" id="MDT8903489.1"/>
    </source>
</evidence>
<dbReference type="Proteomes" id="UP001254848">
    <property type="component" value="Unassembled WGS sequence"/>
</dbReference>
<evidence type="ECO:0000256" key="9">
    <source>
        <dbReference type="ARBA" id="ARBA00047905"/>
    </source>
</evidence>
<comment type="catalytic activity">
    <reaction evidence="9">
        <text>D-fructose + ATP = D-fructose 6-phosphate + ADP + H(+)</text>
        <dbReference type="Rhea" id="RHEA:16125"/>
        <dbReference type="ChEBI" id="CHEBI:15378"/>
        <dbReference type="ChEBI" id="CHEBI:30616"/>
        <dbReference type="ChEBI" id="CHEBI:37721"/>
        <dbReference type="ChEBI" id="CHEBI:61527"/>
        <dbReference type="ChEBI" id="CHEBI:456216"/>
        <dbReference type="EC" id="2.7.1.1"/>
    </reaction>
    <physiologicalReaction direction="left-to-right" evidence="9">
        <dbReference type="Rhea" id="RHEA:16126"/>
    </physiologicalReaction>
</comment>
<dbReference type="Gene3D" id="3.40.367.20">
    <property type="match status" value="2"/>
</dbReference>
<accession>A0ABU3P373</accession>
<evidence type="ECO:0000256" key="2">
    <source>
        <dbReference type="ARBA" id="ARBA00005007"/>
    </source>
</evidence>
<dbReference type="RefSeq" id="WP_413781945.1">
    <property type="nucleotide sequence ID" value="NZ_JAUOZS010000001.1"/>
</dbReference>
<dbReference type="PRINTS" id="PR00475">
    <property type="entry name" value="HEXOKINASE"/>
</dbReference>
<evidence type="ECO:0000259" key="11">
    <source>
        <dbReference type="Pfam" id="PF03727"/>
    </source>
</evidence>
<keyword evidence="8" id="KW-0324">Glycolysis</keyword>
<evidence type="ECO:0000256" key="8">
    <source>
        <dbReference type="ARBA" id="ARBA00023152"/>
    </source>
</evidence>
<dbReference type="PANTHER" id="PTHR19443">
    <property type="entry name" value="HEXOKINASE"/>
    <property type="match status" value="1"/>
</dbReference>
<dbReference type="PANTHER" id="PTHR19443:SF16">
    <property type="entry name" value="HEXOKINASE TYPE 1-RELATED"/>
    <property type="match status" value="1"/>
</dbReference>
<keyword evidence="4" id="KW-0808">Transferase</keyword>
<keyword evidence="7" id="KW-0067">ATP-binding</keyword>
<protein>
    <submittedName>
        <fullName evidence="12">Hexokinase</fullName>
    </submittedName>
</protein>
<dbReference type="InterPro" id="IPR001312">
    <property type="entry name" value="Hexokinase"/>
</dbReference>
<dbReference type="SUPFAM" id="SSF53067">
    <property type="entry name" value="Actin-like ATPase domain"/>
    <property type="match status" value="2"/>
</dbReference>
<evidence type="ECO:0000256" key="4">
    <source>
        <dbReference type="ARBA" id="ARBA00022679"/>
    </source>
</evidence>
<name>A0ABU3P373_9FIRM</name>
<organism evidence="12 13">
    <name type="scientific">Anaeroselena agilis</name>
    <dbReference type="NCBI Taxonomy" id="3063788"/>
    <lineage>
        <taxon>Bacteria</taxon>
        <taxon>Bacillati</taxon>
        <taxon>Bacillota</taxon>
        <taxon>Negativicutes</taxon>
        <taxon>Acetonemataceae</taxon>
        <taxon>Anaeroselena</taxon>
    </lineage>
</organism>
<evidence type="ECO:0000256" key="6">
    <source>
        <dbReference type="ARBA" id="ARBA00022777"/>
    </source>
</evidence>
<dbReference type="InterPro" id="IPR022672">
    <property type="entry name" value="Hexokinase_N"/>
</dbReference>
<dbReference type="InterPro" id="IPR022673">
    <property type="entry name" value="Hexokinase_C"/>
</dbReference>
<gene>
    <name evidence="12" type="ORF">Q4T40_19860</name>
</gene>
<dbReference type="CDD" id="cd24000">
    <property type="entry name" value="ASKHA_NBD_HK"/>
    <property type="match status" value="1"/>
</dbReference>
<proteinExistence type="inferred from homology"/>
<evidence type="ECO:0000256" key="3">
    <source>
        <dbReference type="ARBA" id="ARBA00009225"/>
    </source>
</evidence>
<reference evidence="12 13" key="1">
    <citation type="submission" date="2023-07" db="EMBL/GenBank/DDBJ databases">
        <title>The novel representative of Negativicutes class, Anaeroselena agilis gen. nov. sp. nov.</title>
        <authorList>
            <person name="Prokofeva M.I."/>
            <person name="Elcheninov A.G."/>
            <person name="Klyukina A."/>
            <person name="Kublanov I.V."/>
            <person name="Frolov E.N."/>
            <person name="Podosokorskaya O.A."/>
        </authorList>
    </citation>
    <scope>NUCLEOTIDE SEQUENCE [LARGE SCALE GENOMIC DNA]</scope>
    <source>
        <strain evidence="12 13">4137-cl</strain>
    </source>
</reference>